<reference evidence="2 3" key="1">
    <citation type="submission" date="2019-03" db="EMBL/GenBank/DDBJ databases">
        <title>Subsurface microbial communities from deep shales in Ohio and West Virginia, USA.</title>
        <authorList>
            <person name="Wrighton K."/>
        </authorList>
    </citation>
    <scope>NUCLEOTIDE SEQUENCE [LARGE SCALE GENOMIC DNA]</scope>
    <source>
        <strain evidence="2 3">MSL 6dP</strain>
    </source>
</reference>
<evidence type="ECO:0000313" key="2">
    <source>
        <dbReference type="EMBL" id="TDX46596.1"/>
    </source>
</evidence>
<accession>A0A4R8GLP5</accession>
<evidence type="ECO:0000256" key="1">
    <source>
        <dbReference type="SAM" id="Coils"/>
    </source>
</evidence>
<comment type="caution">
    <text evidence="2">The sequence shown here is derived from an EMBL/GenBank/DDBJ whole genome shotgun (WGS) entry which is preliminary data.</text>
</comment>
<protein>
    <submittedName>
        <fullName evidence="2">Uncharacterized protein</fullName>
    </submittedName>
</protein>
<dbReference type="Proteomes" id="UP000295832">
    <property type="component" value="Unassembled WGS sequence"/>
</dbReference>
<keyword evidence="1" id="KW-0175">Coiled coil</keyword>
<dbReference type="AlphaFoldDB" id="A0A4R8GLP5"/>
<gene>
    <name evidence="2" type="ORF">C7959_13911</name>
</gene>
<sequence length="112" mass="12966">MATTPALAETKEKEKDKDKGYYLTEKEMVELAQKIKKLQEENIKLKQILKEERQSYDKVIDQANRTIDVQDNQIKDLKDLNKDYEKEINDPDIVQKLLYILAGIGAGNLLGR</sequence>
<dbReference type="EMBL" id="SOEG01000039">
    <property type="protein sequence ID" value="TDX46596.1"/>
    <property type="molecule type" value="Genomic_DNA"/>
</dbReference>
<name>A0A4R8GLP5_9FIRM</name>
<proteinExistence type="predicted"/>
<dbReference type="STRING" id="926561.GCA_000379025_03171"/>
<feature type="coiled-coil region" evidence="1">
    <location>
        <begin position="21"/>
        <end position="87"/>
    </location>
</feature>
<keyword evidence="3" id="KW-1185">Reference proteome</keyword>
<dbReference type="RefSeq" id="WP_134118672.1">
    <property type="nucleotide sequence ID" value="NZ_SOEG01000039.1"/>
</dbReference>
<evidence type="ECO:0000313" key="3">
    <source>
        <dbReference type="Proteomes" id="UP000295832"/>
    </source>
</evidence>
<organism evidence="2 3">
    <name type="scientific">Orenia marismortui</name>
    <dbReference type="NCBI Taxonomy" id="46469"/>
    <lineage>
        <taxon>Bacteria</taxon>
        <taxon>Bacillati</taxon>
        <taxon>Bacillota</taxon>
        <taxon>Clostridia</taxon>
        <taxon>Halanaerobiales</taxon>
        <taxon>Halobacteroidaceae</taxon>
        <taxon>Orenia</taxon>
    </lineage>
</organism>